<name>A0A0R1Y4C6_9LACO</name>
<dbReference type="STRING" id="1423754.FC39_GL000292"/>
<comment type="caution">
    <text evidence="15">The sequence shown here is derived from an EMBL/GenBank/DDBJ whole genome shotgun (WGS) entry which is preliminary data.</text>
</comment>
<dbReference type="Proteomes" id="UP000051223">
    <property type="component" value="Unassembled WGS sequence"/>
</dbReference>
<dbReference type="PANTHER" id="PTHR43694:SF4">
    <property type="entry name" value="RIBONUCLEASE J 2"/>
    <property type="match status" value="1"/>
</dbReference>
<dbReference type="InterPro" id="IPR001279">
    <property type="entry name" value="Metallo-B-lactamas"/>
</dbReference>
<dbReference type="InterPro" id="IPR041636">
    <property type="entry name" value="RNase_J_C"/>
</dbReference>
<keyword evidence="3 12" id="KW-0963">Cytoplasm</keyword>
<dbReference type="InterPro" id="IPR011108">
    <property type="entry name" value="RMMBL"/>
</dbReference>
<evidence type="ECO:0000256" key="8">
    <source>
        <dbReference type="ARBA" id="ARBA00022801"/>
    </source>
</evidence>
<reference evidence="15 16" key="1">
    <citation type="journal article" date="2015" name="Genome Announc.">
        <title>Expanding the biotechnology potential of lactobacilli through comparative genomics of 213 strains and associated genera.</title>
        <authorList>
            <person name="Sun Z."/>
            <person name="Harris H.M."/>
            <person name="McCann A."/>
            <person name="Guo C."/>
            <person name="Argimon S."/>
            <person name="Zhang W."/>
            <person name="Yang X."/>
            <person name="Jeffery I.B."/>
            <person name="Cooney J.C."/>
            <person name="Kagawa T.F."/>
            <person name="Liu W."/>
            <person name="Song Y."/>
            <person name="Salvetti E."/>
            <person name="Wrobel A."/>
            <person name="Rasinkangas P."/>
            <person name="Parkhill J."/>
            <person name="Rea M.C."/>
            <person name="O'Sullivan O."/>
            <person name="Ritari J."/>
            <person name="Douillard F.P."/>
            <person name="Paul Ross R."/>
            <person name="Yang R."/>
            <person name="Briner A.E."/>
            <person name="Felis G.E."/>
            <person name="de Vos W.M."/>
            <person name="Barrangou R."/>
            <person name="Klaenhammer T.R."/>
            <person name="Caufield P.W."/>
            <person name="Cui Y."/>
            <person name="Zhang H."/>
            <person name="O'Toole P.W."/>
        </authorList>
    </citation>
    <scope>NUCLEOTIDE SEQUENCE [LARGE SCALE GENOMIC DNA]</scope>
    <source>
        <strain evidence="15 16">DSM 5661</strain>
    </source>
</reference>
<sequence>MVLSGAREHGKNMFAVDVDGQIFVLDAGLKYPDSSLFGIDVVIPDMDFFAQYGDRVSGIFLTHGHADSIGALPYILRNYDIDIFGSELTIALAKIEVKRENKKINNKLFHVIDQDSEIEFKSASVSFFHTTHSIPDSLGIVIHTSEGQIVYTGDFKFDPSATQNYRTDMDLLAKIGLNKVLALLSDSSNSEAWFPSASEQDIEKYVTDVFRNAKGRIIVAAKASNLNRVQEVLNAAHKTGRRVLLTGRDVAKIVRTSMKLGYLDVPDGLLMRVKDLKTTPDEKTVILETGRMGEPLNSLQKMATKRHSMIRIHKGDLVFIATTPSNSVETMVAETSDMVYRAGGTVIQLGRNKHTSGHATGRDLQLLIDTLKPKFLFPVIGEYRLMEIHKNLAIKVGMKKDDIYLVQNGESYVYEKNKDHFYLSDPVPGEDTMIDGSGVGDVGNIVLRDREILSDDGIFIAVVTIDRKKKKIIAQPQVTSRGFVYIKANHKLMHDSIEVIKKAIDNNFEHKKFDWTELKQDIRNDLEKFLYKQTNRRPVVLPVVMEVNQNRHRAMQKKNNAKDEQAKINKKSHKTHNSGSNKYNNRQHKHPIDVNKSGKKVVEKDKENK</sequence>
<keyword evidence="4 12" id="KW-0698">rRNA processing</keyword>
<keyword evidence="6" id="KW-0479">Metal-binding</keyword>
<comment type="function">
    <text evidence="12">An RNase that has 5'-3' exonuclease and possibly endonuclease activity. Involved in maturation of rRNA and in some organisms also mRNA maturation and/or decay.</text>
</comment>
<dbReference type="SUPFAM" id="SSF56281">
    <property type="entry name" value="Metallo-hydrolase/oxidoreductase"/>
    <property type="match status" value="1"/>
</dbReference>
<dbReference type="EC" id="3.1.-.-" evidence="12"/>
<evidence type="ECO:0000259" key="14">
    <source>
        <dbReference type="SMART" id="SM00849"/>
    </source>
</evidence>
<dbReference type="PATRIC" id="fig|1423754.3.peg.304"/>
<feature type="binding site" evidence="12">
    <location>
        <begin position="354"/>
        <end position="358"/>
    </location>
    <ligand>
        <name>substrate</name>
    </ligand>
</feature>
<dbReference type="eggNOG" id="COG0595">
    <property type="taxonomic scope" value="Bacteria"/>
</dbReference>
<evidence type="ECO:0000256" key="7">
    <source>
        <dbReference type="ARBA" id="ARBA00022759"/>
    </source>
</evidence>
<keyword evidence="10 12" id="KW-0269">Exonuclease</keyword>
<evidence type="ECO:0000256" key="1">
    <source>
        <dbReference type="ARBA" id="ARBA00001947"/>
    </source>
</evidence>
<dbReference type="HAMAP" id="MF_01491">
    <property type="entry name" value="RNase_J_bact"/>
    <property type="match status" value="1"/>
</dbReference>
<evidence type="ECO:0000256" key="13">
    <source>
        <dbReference type="SAM" id="MobiDB-lite"/>
    </source>
</evidence>
<feature type="domain" description="Metallo-beta-lactamase" evidence="14">
    <location>
        <begin position="10"/>
        <end position="209"/>
    </location>
</feature>
<dbReference type="FunFam" id="3.10.20.580:FF:000001">
    <property type="entry name" value="Ribonuclease J"/>
    <property type="match status" value="1"/>
</dbReference>
<evidence type="ECO:0000256" key="4">
    <source>
        <dbReference type="ARBA" id="ARBA00022552"/>
    </source>
</evidence>
<dbReference type="GO" id="GO:0006364">
    <property type="term" value="P:rRNA processing"/>
    <property type="evidence" value="ECO:0007669"/>
    <property type="project" value="UniProtKB-UniRule"/>
</dbReference>
<evidence type="ECO:0000256" key="12">
    <source>
        <dbReference type="HAMAP-Rule" id="MF_01491"/>
    </source>
</evidence>
<organism evidence="15 16">
    <name type="scientific">Lactobacillus hamsteri DSM 5661 = JCM 6256</name>
    <dbReference type="NCBI Taxonomy" id="1423754"/>
    <lineage>
        <taxon>Bacteria</taxon>
        <taxon>Bacillati</taxon>
        <taxon>Bacillota</taxon>
        <taxon>Bacilli</taxon>
        <taxon>Lactobacillales</taxon>
        <taxon>Lactobacillaceae</taxon>
        <taxon>Lactobacillus</taxon>
    </lineage>
</organism>
<keyword evidence="11 12" id="KW-0694">RNA-binding</keyword>
<dbReference type="Pfam" id="PF00753">
    <property type="entry name" value="Lactamase_B"/>
    <property type="match status" value="1"/>
</dbReference>
<dbReference type="InterPro" id="IPR036866">
    <property type="entry name" value="RibonucZ/Hydroxyglut_hydro"/>
</dbReference>
<feature type="region of interest" description="Disordered" evidence="13">
    <location>
        <begin position="552"/>
        <end position="609"/>
    </location>
</feature>
<evidence type="ECO:0000256" key="2">
    <source>
        <dbReference type="ARBA" id="ARBA00004496"/>
    </source>
</evidence>
<dbReference type="Pfam" id="PF22505">
    <property type="entry name" value="RNase_J_b_CASP"/>
    <property type="match status" value="1"/>
</dbReference>
<evidence type="ECO:0000313" key="15">
    <source>
        <dbReference type="EMBL" id="KRM37184.1"/>
    </source>
</evidence>
<comment type="subcellular location">
    <subcellularLocation>
        <location evidence="2 12">Cytoplasm</location>
    </subcellularLocation>
</comment>
<comment type="similarity">
    <text evidence="12">Belongs to the metallo-beta-lactamase superfamily. RNA-metabolizing metallo-beta-lactamase-like family. Bacterial RNase J subfamily.</text>
</comment>
<dbReference type="PANTHER" id="PTHR43694">
    <property type="entry name" value="RIBONUCLEASE J"/>
    <property type="match status" value="1"/>
</dbReference>
<dbReference type="GO" id="GO:0005737">
    <property type="term" value="C:cytoplasm"/>
    <property type="evidence" value="ECO:0007669"/>
    <property type="project" value="UniProtKB-SubCell"/>
</dbReference>
<dbReference type="GO" id="GO:0004534">
    <property type="term" value="F:5'-3' RNA exonuclease activity"/>
    <property type="evidence" value="ECO:0007669"/>
    <property type="project" value="UniProtKB-UniRule"/>
</dbReference>
<keyword evidence="8 12" id="KW-0378">Hydrolase</keyword>
<dbReference type="NCBIfam" id="TIGR00649">
    <property type="entry name" value="MG423"/>
    <property type="match status" value="1"/>
</dbReference>
<evidence type="ECO:0000256" key="11">
    <source>
        <dbReference type="ARBA" id="ARBA00022884"/>
    </source>
</evidence>
<dbReference type="InterPro" id="IPR030854">
    <property type="entry name" value="RNase_J_bac"/>
</dbReference>
<accession>A0A0R1Y4C6</accession>
<comment type="subunit">
    <text evidence="12">Homodimer, may be a subunit of the RNA degradosome.</text>
</comment>
<dbReference type="GO" id="GO:0003723">
    <property type="term" value="F:RNA binding"/>
    <property type="evidence" value="ECO:0007669"/>
    <property type="project" value="UniProtKB-UniRule"/>
</dbReference>
<dbReference type="EMBL" id="AZGI01000090">
    <property type="protein sequence ID" value="KRM37184.1"/>
    <property type="molecule type" value="Genomic_DNA"/>
</dbReference>
<dbReference type="Gene3D" id="3.10.20.580">
    <property type="match status" value="1"/>
</dbReference>
<keyword evidence="7 12" id="KW-0255">Endonuclease</keyword>
<dbReference type="InterPro" id="IPR004613">
    <property type="entry name" value="RNase_J"/>
</dbReference>
<dbReference type="Gene3D" id="3.60.15.10">
    <property type="entry name" value="Ribonuclease Z/Hydroxyacylglutathione hydrolase-like"/>
    <property type="match status" value="1"/>
</dbReference>
<dbReference type="InterPro" id="IPR055132">
    <property type="entry name" value="RNase_J_b_CASP"/>
</dbReference>
<gene>
    <name evidence="12" type="primary">rnj</name>
    <name evidence="15" type="ORF">FC39_GL000292</name>
</gene>
<comment type="cofactor">
    <cofactor evidence="1">
        <name>Zn(2+)</name>
        <dbReference type="ChEBI" id="CHEBI:29105"/>
    </cofactor>
</comment>
<evidence type="ECO:0000256" key="10">
    <source>
        <dbReference type="ARBA" id="ARBA00022839"/>
    </source>
</evidence>
<keyword evidence="5 12" id="KW-0540">Nuclease</keyword>
<dbReference type="Pfam" id="PF07521">
    <property type="entry name" value="RMMBL"/>
    <property type="match status" value="1"/>
</dbReference>
<dbReference type="GO" id="GO:0004521">
    <property type="term" value="F:RNA endonuclease activity"/>
    <property type="evidence" value="ECO:0007669"/>
    <property type="project" value="UniProtKB-UniRule"/>
</dbReference>
<dbReference type="SMART" id="SM00849">
    <property type="entry name" value="Lactamase_B"/>
    <property type="match status" value="1"/>
</dbReference>
<evidence type="ECO:0000256" key="3">
    <source>
        <dbReference type="ARBA" id="ARBA00022490"/>
    </source>
</evidence>
<evidence type="ECO:0000313" key="16">
    <source>
        <dbReference type="Proteomes" id="UP000051223"/>
    </source>
</evidence>
<evidence type="ECO:0000256" key="6">
    <source>
        <dbReference type="ARBA" id="ARBA00022723"/>
    </source>
</evidence>
<dbReference type="GO" id="GO:0008270">
    <property type="term" value="F:zinc ion binding"/>
    <property type="evidence" value="ECO:0007669"/>
    <property type="project" value="InterPro"/>
</dbReference>
<protein>
    <recommendedName>
        <fullName evidence="12">Ribonuclease J</fullName>
        <shortName evidence="12">RNase J</shortName>
        <ecNumber evidence="12">3.1.-.-</ecNumber>
    </recommendedName>
</protein>
<proteinExistence type="inferred from homology"/>
<keyword evidence="9" id="KW-0862">Zinc</keyword>
<feature type="compositionally biased region" description="Basic and acidic residues" evidence="13">
    <location>
        <begin position="600"/>
        <end position="609"/>
    </location>
</feature>
<keyword evidence="16" id="KW-1185">Reference proteome</keyword>
<dbReference type="Pfam" id="PF17770">
    <property type="entry name" value="RNase_J_C"/>
    <property type="match status" value="1"/>
</dbReference>
<dbReference type="CDD" id="cd07714">
    <property type="entry name" value="RNaseJ_MBL-fold"/>
    <property type="match status" value="1"/>
</dbReference>
<dbReference type="Gene3D" id="3.40.50.10710">
    <property type="entry name" value="Metallo-hydrolase/oxidoreductase"/>
    <property type="match status" value="1"/>
</dbReference>
<evidence type="ECO:0000256" key="9">
    <source>
        <dbReference type="ARBA" id="ARBA00022833"/>
    </source>
</evidence>
<dbReference type="InterPro" id="IPR042173">
    <property type="entry name" value="RNase_J_2"/>
</dbReference>
<evidence type="ECO:0000256" key="5">
    <source>
        <dbReference type="ARBA" id="ARBA00022722"/>
    </source>
</evidence>
<dbReference type="AlphaFoldDB" id="A0A0R1Y4C6"/>